<dbReference type="PIRSF" id="PIRSF000277">
    <property type="entry name" value="COX6A1"/>
    <property type="match status" value="1"/>
</dbReference>
<proteinExistence type="inferred from homology"/>
<evidence type="ECO:0000256" key="11">
    <source>
        <dbReference type="RuleBase" id="RU004396"/>
    </source>
</evidence>
<evidence type="ECO:0000256" key="5">
    <source>
        <dbReference type="ARBA" id="ARBA00022792"/>
    </source>
</evidence>
<feature type="transmembrane region" description="Helical" evidence="13">
    <location>
        <begin position="47"/>
        <end position="65"/>
    </location>
</feature>
<evidence type="ECO:0000313" key="14">
    <source>
        <dbReference type="EMBL" id="KAG5320906.1"/>
    </source>
</evidence>
<gene>
    <name evidence="14" type="primary">Cox6a1_0</name>
    <name evidence="14" type="ORF">G6Z77_0002525</name>
</gene>
<keyword evidence="10 12" id="KW-0472">Membrane</keyword>
<evidence type="ECO:0000256" key="1">
    <source>
        <dbReference type="ARBA" id="ARBA00004434"/>
    </source>
</evidence>
<dbReference type="GO" id="GO:0006123">
    <property type="term" value="P:mitochondrial electron transport, cytochrome c to oxygen"/>
    <property type="evidence" value="ECO:0007669"/>
    <property type="project" value="TreeGrafter"/>
</dbReference>
<evidence type="ECO:0000256" key="6">
    <source>
        <dbReference type="ARBA" id="ARBA00022946"/>
    </source>
</evidence>
<evidence type="ECO:0000256" key="4">
    <source>
        <dbReference type="ARBA" id="ARBA00022692"/>
    </source>
</evidence>
<evidence type="ECO:0000256" key="13">
    <source>
        <dbReference type="SAM" id="Phobius"/>
    </source>
</evidence>
<protein>
    <recommendedName>
        <fullName evidence="12">Cytochrome c oxidase subunit</fullName>
    </recommendedName>
    <alternativeName>
        <fullName evidence="12">Cytochrome c oxidase polypeptide VIa</fullName>
    </alternativeName>
</protein>
<evidence type="ECO:0000256" key="7">
    <source>
        <dbReference type="ARBA" id="ARBA00022989"/>
    </source>
</evidence>
<evidence type="ECO:0000313" key="15">
    <source>
        <dbReference type="Proteomes" id="UP000670152"/>
    </source>
</evidence>
<dbReference type="GO" id="GO:0005743">
    <property type="term" value="C:mitochondrial inner membrane"/>
    <property type="evidence" value="ECO:0007669"/>
    <property type="project" value="UniProtKB-SubCell"/>
</dbReference>
<dbReference type="PROSITE" id="PS01329">
    <property type="entry name" value="COX6A"/>
    <property type="match status" value="1"/>
</dbReference>
<dbReference type="EMBL" id="JAANIB010009931">
    <property type="protein sequence ID" value="KAG5320906.1"/>
    <property type="molecule type" value="Genomic_DNA"/>
</dbReference>
<comment type="pathway">
    <text evidence="2">Energy metabolism; oxidative phosphorylation.</text>
</comment>
<dbReference type="FunFam" id="4.10.95.10:FF:000001">
    <property type="entry name" value="Cytochrome c oxidase subunit 6A, mitochondrial"/>
    <property type="match status" value="1"/>
</dbReference>
<dbReference type="OrthoDB" id="5947505at2759"/>
<dbReference type="InterPro" id="IPR018507">
    <property type="entry name" value="Cyt_c_oxidase_su6a_CS"/>
</dbReference>
<name>A0A836JHZ8_9HYME</name>
<comment type="caution">
    <text evidence="14">The sequence shown here is derived from an EMBL/GenBank/DDBJ whole genome shotgun (WGS) entry which is preliminary data.</text>
</comment>
<comment type="similarity">
    <text evidence="3 11">Belongs to the cytochrome c oxidase subunit 6A family.</text>
</comment>
<evidence type="ECO:0000256" key="12">
    <source>
        <dbReference type="RuleBase" id="RU004397"/>
    </source>
</evidence>
<dbReference type="GO" id="GO:0030234">
    <property type="term" value="F:enzyme regulator activity"/>
    <property type="evidence" value="ECO:0007669"/>
    <property type="project" value="TreeGrafter"/>
</dbReference>
<evidence type="ECO:0000256" key="3">
    <source>
        <dbReference type="ARBA" id="ARBA00005553"/>
    </source>
</evidence>
<dbReference type="SUPFAM" id="SSF81411">
    <property type="entry name" value="Mitochondrial cytochrome c oxidase subunit VIa"/>
    <property type="match status" value="1"/>
</dbReference>
<evidence type="ECO:0000256" key="9">
    <source>
        <dbReference type="ARBA" id="ARBA00023128"/>
    </source>
</evidence>
<reference evidence="14 15" key="1">
    <citation type="submission" date="2020-02" db="EMBL/GenBank/DDBJ databases">
        <title>Relaxed selection underlies rapid genomic changes in the transitions from sociality to social parasitism in ants.</title>
        <authorList>
            <person name="Bi X."/>
        </authorList>
    </citation>
    <scope>NUCLEOTIDE SEQUENCE [LARGE SCALE GENOMIC DNA]</scope>
    <source>
        <strain evidence="14">BGI-DK2014b</strain>
        <tissue evidence="14">Whole body</tissue>
    </source>
</reference>
<keyword evidence="4 13" id="KW-0812">Transmembrane</keyword>
<sequence>AQLSRRIKMASWTKFARSFSRKYSTAAPKFGGTHGVTEQTQLMWKRLSFFVGFPAIALAMLNCYLNHQAHHDDERPEFVAYEHLRIRTKKFPWGDGNHSLFHNPKVNALPDGYED</sequence>
<dbReference type="InterPro" id="IPR001349">
    <property type="entry name" value="Cyt_c_oxidase_su6a"/>
</dbReference>
<keyword evidence="9 12" id="KW-0496">Mitochondrion</keyword>
<dbReference type="Gene3D" id="4.10.95.10">
    <property type="entry name" value="Cytochrome c oxidase, subunit VIa"/>
    <property type="match status" value="1"/>
</dbReference>
<comment type="subcellular location">
    <subcellularLocation>
        <location evidence="1">Mitochondrion inner membrane</location>
        <topology evidence="1">Single-pass membrane protein</topology>
    </subcellularLocation>
</comment>
<feature type="non-terminal residue" evidence="14">
    <location>
        <position position="115"/>
    </location>
</feature>
<feature type="non-terminal residue" evidence="14">
    <location>
        <position position="1"/>
    </location>
</feature>
<evidence type="ECO:0000256" key="8">
    <source>
        <dbReference type="ARBA" id="ARBA00023002"/>
    </source>
</evidence>
<dbReference type="InterPro" id="IPR036418">
    <property type="entry name" value="Cyt_c_oxidase_su6a_sf"/>
</dbReference>
<keyword evidence="8" id="KW-0560">Oxidoreductase</keyword>
<evidence type="ECO:0000256" key="2">
    <source>
        <dbReference type="ARBA" id="ARBA00004673"/>
    </source>
</evidence>
<dbReference type="AlphaFoldDB" id="A0A836JHZ8"/>
<organism evidence="14 15">
    <name type="scientific">Acromyrmex heyeri</name>
    <dbReference type="NCBI Taxonomy" id="230685"/>
    <lineage>
        <taxon>Eukaryota</taxon>
        <taxon>Metazoa</taxon>
        <taxon>Ecdysozoa</taxon>
        <taxon>Arthropoda</taxon>
        <taxon>Hexapoda</taxon>
        <taxon>Insecta</taxon>
        <taxon>Pterygota</taxon>
        <taxon>Neoptera</taxon>
        <taxon>Endopterygota</taxon>
        <taxon>Hymenoptera</taxon>
        <taxon>Apocrita</taxon>
        <taxon>Aculeata</taxon>
        <taxon>Formicoidea</taxon>
        <taxon>Formicidae</taxon>
        <taxon>Myrmicinae</taxon>
        <taxon>Acromyrmex</taxon>
    </lineage>
</organism>
<keyword evidence="5 12" id="KW-0999">Mitochondrion inner membrane</keyword>
<dbReference type="PANTHER" id="PTHR11504:SF0">
    <property type="entry name" value="CYTOCHROME C OXIDASE SUBUNIT"/>
    <property type="match status" value="1"/>
</dbReference>
<keyword evidence="6" id="KW-0809">Transit peptide</keyword>
<keyword evidence="7 13" id="KW-1133">Transmembrane helix</keyword>
<accession>A0A836JHZ8</accession>
<dbReference type="Proteomes" id="UP000670152">
    <property type="component" value="Unassembled WGS sequence"/>
</dbReference>
<dbReference type="Pfam" id="PF02046">
    <property type="entry name" value="COX6A"/>
    <property type="match status" value="1"/>
</dbReference>
<dbReference type="PANTHER" id="PTHR11504">
    <property type="entry name" value="CYTOCHROME C OXIDASE POLYPEPTIDE VIA"/>
    <property type="match status" value="1"/>
</dbReference>
<keyword evidence="15" id="KW-1185">Reference proteome</keyword>
<dbReference type="UniPathway" id="UPA00705"/>
<dbReference type="GO" id="GO:0016491">
    <property type="term" value="F:oxidoreductase activity"/>
    <property type="evidence" value="ECO:0007669"/>
    <property type="project" value="UniProtKB-KW"/>
</dbReference>
<dbReference type="CDD" id="cd00925">
    <property type="entry name" value="Cyt_c_Oxidase_VIa"/>
    <property type="match status" value="1"/>
</dbReference>
<evidence type="ECO:0000256" key="10">
    <source>
        <dbReference type="ARBA" id="ARBA00023136"/>
    </source>
</evidence>